<accession>A0ABR1Q4R0</accession>
<feature type="transmembrane region" description="Helical" evidence="1">
    <location>
        <begin position="98"/>
        <end position="121"/>
    </location>
</feature>
<reference evidence="2 3" key="1">
    <citation type="submission" date="2023-01" db="EMBL/GenBank/DDBJ databases">
        <title>Analysis of 21 Apiospora genomes using comparative genomics revels a genus with tremendous synthesis potential of carbohydrate active enzymes and secondary metabolites.</title>
        <authorList>
            <person name="Sorensen T."/>
        </authorList>
    </citation>
    <scope>NUCLEOTIDE SEQUENCE [LARGE SCALE GENOMIC DNA]</scope>
    <source>
        <strain evidence="2 3">CBS 24483</strain>
    </source>
</reference>
<protein>
    <submittedName>
        <fullName evidence="2">Uncharacterized protein</fullName>
    </submittedName>
</protein>
<dbReference type="RefSeq" id="XP_066697014.1">
    <property type="nucleotide sequence ID" value="XM_066847523.1"/>
</dbReference>
<sequence>MTRITPIQASLMGLELLFSIVTFALFCTAYPDHYRTRLWSIGGEMGWNSNPRLRVYFFANYEDPPEIPMIWSQSLTDSALAIATLSLVLCISRMALSFYSFMMPAFGILYDAVLAACWYYSVIAQSSGDLSDSEHISIRPWYLEKTCDVVAMLDRDACVLGKVSFYFAFLSL</sequence>
<gene>
    <name evidence="2" type="ORF">PG986_011301</name>
</gene>
<evidence type="ECO:0000313" key="2">
    <source>
        <dbReference type="EMBL" id="KAK7946980.1"/>
    </source>
</evidence>
<keyword evidence="3" id="KW-1185">Reference proteome</keyword>
<keyword evidence="1" id="KW-0472">Membrane</keyword>
<keyword evidence="1" id="KW-1133">Transmembrane helix</keyword>
<dbReference type="GeneID" id="92080585"/>
<dbReference type="Proteomes" id="UP001391051">
    <property type="component" value="Unassembled WGS sequence"/>
</dbReference>
<dbReference type="EMBL" id="JAQQWE010000007">
    <property type="protein sequence ID" value="KAK7946980.1"/>
    <property type="molecule type" value="Genomic_DNA"/>
</dbReference>
<evidence type="ECO:0000256" key="1">
    <source>
        <dbReference type="SAM" id="Phobius"/>
    </source>
</evidence>
<feature type="transmembrane region" description="Helical" evidence="1">
    <location>
        <begin position="12"/>
        <end position="31"/>
    </location>
</feature>
<evidence type="ECO:0000313" key="3">
    <source>
        <dbReference type="Proteomes" id="UP001391051"/>
    </source>
</evidence>
<proteinExistence type="predicted"/>
<comment type="caution">
    <text evidence="2">The sequence shown here is derived from an EMBL/GenBank/DDBJ whole genome shotgun (WGS) entry which is preliminary data.</text>
</comment>
<name>A0ABR1Q4R0_9PEZI</name>
<feature type="transmembrane region" description="Helical" evidence="1">
    <location>
        <begin position="70"/>
        <end position="91"/>
    </location>
</feature>
<organism evidence="2 3">
    <name type="scientific">Apiospora aurea</name>
    <dbReference type="NCBI Taxonomy" id="335848"/>
    <lineage>
        <taxon>Eukaryota</taxon>
        <taxon>Fungi</taxon>
        <taxon>Dikarya</taxon>
        <taxon>Ascomycota</taxon>
        <taxon>Pezizomycotina</taxon>
        <taxon>Sordariomycetes</taxon>
        <taxon>Xylariomycetidae</taxon>
        <taxon>Amphisphaeriales</taxon>
        <taxon>Apiosporaceae</taxon>
        <taxon>Apiospora</taxon>
    </lineage>
</organism>
<keyword evidence="1" id="KW-0812">Transmembrane</keyword>